<protein>
    <recommendedName>
        <fullName evidence="3">F-box domain-containing protein</fullName>
    </recommendedName>
</protein>
<accession>A0A1B8GRT6</accession>
<evidence type="ECO:0000313" key="1">
    <source>
        <dbReference type="EMBL" id="OBT98554.1"/>
    </source>
</evidence>
<evidence type="ECO:0000313" key="2">
    <source>
        <dbReference type="Proteomes" id="UP000091956"/>
    </source>
</evidence>
<proteinExistence type="predicted"/>
<dbReference type="AlphaFoldDB" id="A0A1B8GRT6"/>
<dbReference type="Proteomes" id="UP000091956">
    <property type="component" value="Unassembled WGS sequence"/>
</dbReference>
<gene>
    <name evidence="1" type="ORF">VE01_03631</name>
</gene>
<name>A0A1B8GRT6_9PEZI</name>
<evidence type="ECO:0008006" key="3">
    <source>
        <dbReference type="Google" id="ProtNLM"/>
    </source>
</evidence>
<reference evidence="1 2" key="1">
    <citation type="submission" date="2016-03" db="EMBL/GenBank/DDBJ databases">
        <title>Comparative genomics of Pseudogymnoascus destructans, the fungus causing white-nose syndrome of bats.</title>
        <authorList>
            <person name="Palmer J.M."/>
            <person name="Drees K.P."/>
            <person name="Foster J.T."/>
            <person name="Lindner D.L."/>
        </authorList>
    </citation>
    <scope>NUCLEOTIDE SEQUENCE [LARGE SCALE GENOMIC DNA]</scope>
    <source>
        <strain evidence="1 2">UAMH 10579</strain>
    </source>
</reference>
<organism evidence="1 2">
    <name type="scientific">Pseudogymnoascus verrucosus</name>
    <dbReference type="NCBI Taxonomy" id="342668"/>
    <lineage>
        <taxon>Eukaryota</taxon>
        <taxon>Fungi</taxon>
        <taxon>Dikarya</taxon>
        <taxon>Ascomycota</taxon>
        <taxon>Pezizomycotina</taxon>
        <taxon>Leotiomycetes</taxon>
        <taxon>Thelebolales</taxon>
        <taxon>Thelebolaceae</taxon>
        <taxon>Pseudogymnoascus</taxon>
    </lineage>
</organism>
<sequence length="387" mass="44462">MALWAKMELVIPLPSQIEYAQNNNCKCCLGHHFEDSHTLSHTIITFETPNIYSPYFGLGAMRLAHEYTCKPSMLMLALHWPDHMECTENCGHSNEVDQECRFSSPENRGSRIKEKGGLDKTFLAFLDLPREIRNDIYVRVLGSSKDHWAIMTASIPLPKTSVSNSNISRTRFKYSFGSKQLQLLCHQIRNEVLEVCQSHAQDIWLRELGVSDFDAALSTFKHKDVLRHSARSITLVYSSPILSRDEEDGGRHFDRCSFLTQIIEPFQSLIKLCPNVESVFISLVAQNSSGRQIHLGLYIPCHDRNETTNVQVDYRWYKVANWECVIRKYFSTLRKVIGPEEKDNFAVWQYSCGCIAHADVEITVSDEEKRRARLGSRRINVTVKEIV</sequence>
<dbReference type="RefSeq" id="XP_018132287.1">
    <property type="nucleotide sequence ID" value="XM_018273116.2"/>
</dbReference>
<keyword evidence="2" id="KW-1185">Reference proteome</keyword>
<dbReference type="OrthoDB" id="3439777at2759"/>
<reference evidence="2" key="2">
    <citation type="journal article" date="2018" name="Nat. Commun.">
        <title>Extreme sensitivity to ultraviolet light in the fungal pathogen causing white-nose syndrome of bats.</title>
        <authorList>
            <person name="Palmer J.M."/>
            <person name="Drees K.P."/>
            <person name="Foster J.T."/>
            <person name="Lindner D.L."/>
        </authorList>
    </citation>
    <scope>NUCLEOTIDE SEQUENCE [LARGE SCALE GENOMIC DNA]</scope>
    <source>
        <strain evidence="2">UAMH 10579</strain>
    </source>
</reference>
<dbReference type="EMBL" id="KV460216">
    <property type="protein sequence ID" value="OBT98554.1"/>
    <property type="molecule type" value="Genomic_DNA"/>
</dbReference>
<dbReference type="GeneID" id="28837017"/>